<dbReference type="VEuPathDB" id="VectorBase:LLONM1_007434"/>
<evidence type="ECO:0008006" key="3">
    <source>
        <dbReference type="Google" id="ProtNLM"/>
    </source>
</evidence>
<dbReference type="GO" id="GO:0005085">
    <property type="term" value="F:guanyl-nucleotide exchange factor activity"/>
    <property type="evidence" value="ECO:0007669"/>
    <property type="project" value="TreeGrafter"/>
</dbReference>
<evidence type="ECO:0000313" key="1">
    <source>
        <dbReference type="EnsemblMetazoa" id="LLOJ005544-PA"/>
    </source>
</evidence>
<dbReference type="EMBL" id="AJWK01017543">
    <property type="status" value="NOT_ANNOTATED_CDS"/>
    <property type="molecule type" value="Genomic_DNA"/>
</dbReference>
<dbReference type="GeneID" id="129796396"/>
<dbReference type="EnsemblMetazoa" id="LLOJ005544-RA">
    <property type="protein sequence ID" value="LLOJ005544-PA"/>
    <property type="gene ID" value="LLOJ005544"/>
</dbReference>
<dbReference type="CTD" id="3257"/>
<dbReference type="InterPro" id="IPR026053">
    <property type="entry name" value="HPS1"/>
</dbReference>
<dbReference type="OrthoDB" id="10255234at2759"/>
<organism evidence="1 2">
    <name type="scientific">Lutzomyia longipalpis</name>
    <name type="common">Sand fly</name>
    <dbReference type="NCBI Taxonomy" id="7200"/>
    <lineage>
        <taxon>Eukaryota</taxon>
        <taxon>Metazoa</taxon>
        <taxon>Ecdysozoa</taxon>
        <taxon>Arthropoda</taxon>
        <taxon>Hexapoda</taxon>
        <taxon>Insecta</taxon>
        <taxon>Pterygota</taxon>
        <taxon>Neoptera</taxon>
        <taxon>Endopterygota</taxon>
        <taxon>Diptera</taxon>
        <taxon>Nematocera</taxon>
        <taxon>Psychodoidea</taxon>
        <taxon>Psychodidae</taxon>
        <taxon>Lutzomyia</taxon>
        <taxon>Lutzomyia</taxon>
    </lineage>
</organism>
<dbReference type="VEuPathDB" id="VectorBase:LLOJ005544"/>
<evidence type="ECO:0000313" key="2">
    <source>
        <dbReference type="Proteomes" id="UP000092461"/>
    </source>
</evidence>
<dbReference type="AlphaFoldDB" id="A0A1B0CLQ7"/>
<dbReference type="RefSeq" id="XP_055694276.1">
    <property type="nucleotide sequence ID" value="XM_055838301.1"/>
</dbReference>
<dbReference type="GO" id="GO:0031085">
    <property type="term" value="C:BLOC-3 complex"/>
    <property type="evidence" value="ECO:0007669"/>
    <property type="project" value="TreeGrafter"/>
</dbReference>
<dbReference type="Proteomes" id="UP000092461">
    <property type="component" value="Unassembled WGS sequence"/>
</dbReference>
<reference evidence="1" key="1">
    <citation type="submission" date="2020-05" db="UniProtKB">
        <authorList>
            <consortium name="EnsemblMetazoa"/>
        </authorList>
    </citation>
    <scope>IDENTIFICATION</scope>
    <source>
        <strain evidence="1">Jacobina</strain>
    </source>
</reference>
<sequence>MDGLFIIGHQNIILYQDYNESLRDKFIELGKANGLLEENFEERELDSDVVMQLLNPIVTSQRIMCSQFDNRYTRLETMGDLGVHYDELFGFLYLKMGSGDVIKEKKILTACREFSRLICGPDIQLLRMDYEKNNLLRNLMKIWMELDAEDQATHLERVEYMVVSREMRNQVFAKIQDSLKNLKEEPHFVHYHGFLFSRGKLLTVYSNRGAKDVSPRDLFHIKILGTQVGGSSSCHLIYLTGVQHFCLPHILFSYRISNTLIFQLVIEYDNSDVADVIFNTLTFLCKIHNYPLDADNIKQMIDRSDMAIKQILEALRNNKLAKVEAERMGKSVDMRWSGMKKKFNELAKNSSYREVTKFFEASLPGLIDCLKLLFKTLFFDTFLTLSSNTLLMEASAVLKSHLDGGIVSESALEQQKAAMKAYIDEYPGLIHFVFVDNTDGRIISPERNWDDTRLLSREKFFSTIDLIAKYKKKGRSSVIWKGPELCFSFFTWYEDECGQYLDPKEVSACPENPTASANYYQKITETLFQRTTTVQRIKSYDLYLIHLGLVNSNLCLEHSRRISMTINDIMGSGGNPLDIL</sequence>
<dbReference type="PANTHER" id="PTHR12761:SF1">
    <property type="entry name" value="BLOC-3 COMPLEX MEMBER HPS1"/>
    <property type="match status" value="1"/>
</dbReference>
<proteinExistence type="predicted"/>
<dbReference type="GO" id="GO:0016192">
    <property type="term" value="P:vesicle-mediated transport"/>
    <property type="evidence" value="ECO:0007669"/>
    <property type="project" value="InterPro"/>
</dbReference>
<protein>
    <recommendedName>
        <fullName evidence="3">FUZ/MON1/HPS1 third Longin domain-containing protein</fullName>
    </recommendedName>
</protein>
<dbReference type="KEGG" id="lll:129796396"/>
<accession>A0A1B0CLQ7</accession>
<dbReference type="PANTHER" id="PTHR12761">
    <property type="entry name" value="HERMANSKY-PUDLAK SYNDROME PROTEIN 1"/>
    <property type="match status" value="1"/>
</dbReference>
<keyword evidence="2" id="KW-1185">Reference proteome</keyword>
<name>A0A1B0CLQ7_LUTLO</name>